<reference evidence="1 2" key="1">
    <citation type="submission" date="2021-06" db="EMBL/GenBank/DDBJ databases">
        <title>Caerostris extrusa draft genome.</title>
        <authorList>
            <person name="Kono N."/>
            <person name="Arakawa K."/>
        </authorList>
    </citation>
    <scope>NUCLEOTIDE SEQUENCE [LARGE SCALE GENOMIC DNA]</scope>
</reference>
<protein>
    <submittedName>
        <fullName evidence="1">Uncharacterized protein</fullName>
    </submittedName>
</protein>
<gene>
    <name evidence="1" type="ORF">CEXT_366771</name>
</gene>
<evidence type="ECO:0000313" key="1">
    <source>
        <dbReference type="EMBL" id="GIY77856.1"/>
    </source>
</evidence>
<evidence type="ECO:0000313" key="2">
    <source>
        <dbReference type="Proteomes" id="UP001054945"/>
    </source>
</evidence>
<organism evidence="1 2">
    <name type="scientific">Caerostris extrusa</name>
    <name type="common">Bark spider</name>
    <name type="synonym">Caerostris bankana</name>
    <dbReference type="NCBI Taxonomy" id="172846"/>
    <lineage>
        <taxon>Eukaryota</taxon>
        <taxon>Metazoa</taxon>
        <taxon>Ecdysozoa</taxon>
        <taxon>Arthropoda</taxon>
        <taxon>Chelicerata</taxon>
        <taxon>Arachnida</taxon>
        <taxon>Araneae</taxon>
        <taxon>Araneomorphae</taxon>
        <taxon>Entelegynae</taxon>
        <taxon>Araneoidea</taxon>
        <taxon>Araneidae</taxon>
        <taxon>Caerostris</taxon>
    </lineage>
</organism>
<name>A0AAV4W521_CAEEX</name>
<comment type="caution">
    <text evidence="1">The sequence shown here is derived from an EMBL/GenBank/DDBJ whole genome shotgun (WGS) entry which is preliminary data.</text>
</comment>
<sequence length="176" mass="20796">MPDPLPNKPPFFLLRYPRSAELIIVEVTWCKKCFRFFRIQKTEVMLIDDRNIVEIHATRFFSEVAAVTRLQEEKEDLGRSDWKACGWEIKKRIKAKKKEKNIFHLSQEKPCLQHILTRPRKTPCLSYLSKWDFSETARCSRDALLKLLELKNGGDRGSGVLWKVSKFREGKIKMIR</sequence>
<dbReference type="Proteomes" id="UP001054945">
    <property type="component" value="Unassembled WGS sequence"/>
</dbReference>
<proteinExistence type="predicted"/>
<dbReference type="EMBL" id="BPLR01015690">
    <property type="protein sequence ID" value="GIY77856.1"/>
    <property type="molecule type" value="Genomic_DNA"/>
</dbReference>
<accession>A0AAV4W521</accession>
<keyword evidence="2" id="KW-1185">Reference proteome</keyword>
<dbReference type="AlphaFoldDB" id="A0AAV4W521"/>